<name>A0A8B6EGK3_MYTGA</name>
<keyword evidence="4 12" id="KW-0328">Glycosyltransferase</keyword>
<keyword evidence="10 12" id="KW-0472">Membrane</keyword>
<comment type="similarity">
    <text evidence="3 12">Belongs to the glycosyltransferase 10 family.</text>
</comment>
<dbReference type="PANTHER" id="PTHR48438:SF1">
    <property type="entry name" value="ALPHA-(1,3)-FUCOSYLTRANSFERASE C-RELATED"/>
    <property type="match status" value="1"/>
</dbReference>
<keyword evidence="9 12" id="KW-0333">Golgi apparatus</keyword>
<dbReference type="UniPathway" id="UPA00378"/>
<evidence type="ECO:0000256" key="2">
    <source>
        <dbReference type="ARBA" id="ARBA00004922"/>
    </source>
</evidence>
<keyword evidence="6 12" id="KW-0812">Transmembrane</keyword>
<dbReference type="GO" id="GO:0032580">
    <property type="term" value="C:Golgi cisterna membrane"/>
    <property type="evidence" value="ECO:0007669"/>
    <property type="project" value="UniProtKB-SubCell"/>
</dbReference>
<evidence type="ECO:0000256" key="4">
    <source>
        <dbReference type="ARBA" id="ARBA00022676"/>
    </source>
</evidence>
<dbReference type="FunFam" id="3.40.50.11660:FF:000002">
    <property type="entry name" value="Alpha-(1,3)-fucosyltransferase"/>
    <property type="match status" value="1"/>
</dbReference>
<keyword evidence="5 12" id="KW-0808">Transferase</keyword>
<evidence type="ECO:0000256" key="1">
    <source>
        <dbReference type="ARBA" id="ARBA00004323"/>
    </source>
</evidence>
<evidence type="ECO:0000259" key="14">
    <source>
        <dbReference type="Pfam" id="PF17039"/>
    </source>
</evidence>
<evidence type="ECO:0000313" key="15">
    <source>
        <dbReference type="EMBL" id="VDI33318.1"/>
    </source>
</evidence>
<sequence length="401" mass="48852">MTKWFQHYCNIFCRYKTYYLVFAIIMSTIILFYLDKSYTLIPSFATSQFYDTDDQYLEIYDDTVLLNKTKRLVLLWTTFFKSMYWEREIRKSLMTCSEQCEVTSDRKRQREADAILFHHGDLNKKDLPPFRVIKQPWILFTLEPTTLIQGNMNWWGRIFNWTMSYRTYSTIFNPYGYYVNNSNVKPVEYSKIAYKNRTKDMMAVISRCHDDARRYKIIHELSKHFQVDVYGQCSRKKLKCDYHDKFYCLDPKEIKRYKFRLAFENGYCRDYVTEKYWSSLLQDIIPIVNWKEHQNNGHVVPNSYINIYDFTNLSTAIQYIKNVNNNESLYDSFFEWKRSYKAVSSMYSGFCRLCDRLHQPFHLQVYKDLEKWFKDDTCGKYNLFDGVFRHIDRYLFNNLHR</sequence>
<dbReference type="InterPro" id="IPR031481">
    <property type="entry name" value="Glyco_tran_10_N"/>
</dbReference>
<dbReference type="GO" id="GO:0008417">
    <property type="term" value="F:fucosyltransferase activity"/>
    <property type="evidence" value="ECO:0007669"/>
    <property type="project" value="InterPro"/>
</dbReference>
<dbReference type="GO" id="GO:0000139">
    <property type="term" value="C:Golgi membrane"/>
    <property type="evidence" value="ECO:0007669"/>
    <property type="project" value="UniProtKB-SubCell"/>
</dbReference>
<evidence type="ECO:0000256" key="6">
    <source>
        <dbReference type="ARBA" id="ARBA00022692"/>
    </source>
</evidence>
<dbReference type="Pfam" id="PF00852">
    <property type="entry name" value="Glyco_transf_10"/>
    <property type="match status" value="1"/>
</dbReference>
<reference evidence="15" key="1">
    <citation type="submission" date="2018-11" db="EMBL/GenBank/DDBJ databases">
        <authorList>
            <person name="Alioto T."/>
            <person name="Alioto T."/>
        </authorList>
    </citation>
    <scope>NUCLEOTIDE SEQUENCE</scope>
</reference>
<dbReference type="Proteomes" id="UP000596742">
    <property type="component" value="Unassembled WGS sequence"/>
</dbReference>
<dbReference type="Gene3D" id="3.40.50.11660">
    <property type="entry name" value="Glycosyl transferase family 10, C-terminal domain"/>
    <property type="match status" value="1"/>
</dbReference>
<evidence type="ECO:0000256" key="3">
    <source>
        <dbReference type="ARBA" id="ARBA00008919"/>
    </source>
</evidence>
<evidence type="ECO:0000256" key="10">
    <source>
        <dbReference type="ARBA" id="ARBA00023136"/>
    </source>
</evidence>
<dbReference type="SUPFAM" id="SSF53756">
    <property type="entry name" value="UDP-Glycosyltransferase/glycogen phosphorylase"/>
    <property type="match status" value="1"/>
</dbReference>
<evidence type="ECO:0000256" key="5">
    <source>
        <dbReference type="ARBA" id="ARBA00022679"/>
    </source>
</evidence>
<proteinExistence type="inferred from homology"/>
<comment type="subcellular location">
    <subcellularLocation>
        <location evidence="1">Golgi apparatus membrane</location>
        <topology evidence="1">Single-pass type II membrane protein</topology>
    </subcellularLocation>
    <subcellularLocation>
        <location evidence="12">Golgi apparatus</location>
        <location evidence="12">Golgi stack membrane</location>
        <topology evidence="12">Single-pass type II membrane protein</topology>
    </subcellularLocation>
</comment>
<evidence type="ECO:0000256" key="11">
    <source>
        <dbReference type="ARBA" id="ARBA00023180"/>
    </source>
</evidence>
<evidence type="ECO:0000256" key="12">
    <source>
        <dbReference type="RuleBase" id="RU003832"/>
    </source>
</evidence>
<dbReference type="EMBL" id="UYJE01005022">
    <property type="protein sequence ID" value="VDI33318.1"/>
    <property type="molecule type" value="Genomic_DNA"/>
</dbReference>
<evidence type="ECO:0000256" key="7">
    <source>
        <dbReference type="ARBA" id="ARBA00022968"/>
    </source>
</evidence>
<accession>A0A8B6EGK3</accession>
<dbReference type="InterPro" id="IPR001503">
    <property type="entry name" value="Glyco_trans_10"/>
</dbReference>
<comment type="caution">
    <text evidence="15">The sequence shown here is derived from an EMBL/GenBank/DDBJ whole genome shotgun (WGS) entry which is preliminary data.</text>
</comment>
<evidence type="ECO:0000259" key="13">
    <source>
        <dbReference type="Pfam" id="PF00852"/>
    </source>
</evidence>
<evidence type="ECO:0000313" key="16">
    <source>
        <dbReference type="Proteomes" id="UP000596742"/>
    </source>
</evidence>
<keyword evidence="8 12" id="KW-1133">Transmembrane helix</keyword>
<organism evidence="15 16">
    <name type="scientific">Mytilus galloprovincialis</name>
    <name type="common">Mediterranean mussel</name>
    <dbReference type="NCBI Taxonomy" id="29158"/>
    <lineage>
        <taxon>Eukaryota</taxon>
        <taxon>Metazoa</taxon>
        <taxon>Spiralia</taxon>
        <taxon>Lophotrochozoa</taxon>
        <taxon>Mollusca</taxon>
        <taxon>Bivalvia</taxon>
        <taxon>Autobranchia</taxon>
        <taxon>Pteriomorphia</taxon>
        <taxon>Mytilida</taxon>
        <taxon>Mytiloidea</taxon>
        <taxon>Mytilidae</taxon>
        <taxon>Mytilinae</taxon>
        <taxon>Mytilus</taxon>
    </lineage>
</organism>
<comment type="pathway">
    <text evidence="2">Protein modification; protein glycosylation.</text>
</comment>
<dbReference type="PANTHER" id="PTHR48438">
    <property type="entry name" value="ALPHA-(1,3)-FUCOSYLTRANSFERASE C-RELATED"/>
    <property type="match status" value="1"/>
</dbReference>
<evidence type="ECO:0000256" key="9">
    <source>
        <dbReference type="ARBA" id="ARBA00023034"/>
    </source>
</evidence>
<dbReference type="AlphaFoldDB" id="A0A8B6EGK3"/>
<evidence type="ECO:0000256" key="8">
    <source>
        <dbReference type="ARBA" id="ARBA00022989"/>
    </source>
</evidence>
<protein>
    <recommendedName>
        <fullName evidence="12">Fucosyltransferase</fullName>
        <ecNumber evidence="12">2.4.1.-</ecNumber>
    </recommendedName>
</protein>
<dbReference type="InterPro" id="IPR038577">
    <property type="entry name" value="GT10-like_C_sf"/>
</dbReference>
<keyword evidence="16" id="KW-1185">Reference proteome</keyword>
<dbReference type="EC" id="2.4.1.-" evidence="12"/>
<feature type="domain" description="Fucosyltransferase N-terminal" evidence="14">
    <location>
        <begin position="69"/>
        <end position="176"/>
    </location>
</feature>
<gene>
    <name evidence="15" type="ORF">MGAL_10B014287</name>
</gene>
<keyword evidence="11" id="KW-0325">Glycoprotein</keyword>
<feature type="domain" description="Fucosyltransferase C-terminal" evidence="13">
    <location>
        <begin position="195"/>
        <end position="372"/>
    </location>
</feature>
<dbReference type="OrthoDB" id="427096at2759"/>
<dbReference type="InterPro" id="IPR055270">
    <property type="entry name" value="Glyco_tran_10_C"/>
</dbReference>
<keyword evidence="7" id="KW-0735">Signal-anchor</keyword>
<dbReference type="Pfam" id="PF17039">
    <property type="entry name" value="Glyco_tran_10_N"/>
    <property type="match status" value="1"/>
</dbReference>
<feature type="transmembrane region" description="Helical" evidence="12">
    <location>
        <begin position="17"/>
        <end position="34"/>
    </location>
</feature>